<dbReference type="EMBL" id="DAAEZQ010000005">
    <property type="protein sequence ID" value="HAA9722471.1"/>
    <property type="molecule type" value="Genomic_DNA"/>
</dbReference>
<reference evidence="1" key="2">
    <citation type="submission" date="2019-11" db="EMBL/GenBank/DDBJ databases">
        <authorList>
            <consortium name="NCBI Pathogen Detection Project"/>
        </authorList>
    </citation>
    <scope>NUCLEOTIDE SEQUENCE</scope>
    <source>
        <strain evidence="1">HPB3501</strain>
    </source>
</reference>
<accession>A0A6Z2T591</accession>
<organism evidence="1">
    <name type="scientific">Listeria monocytogenes</name>
    <dbReference type="NCBI Taxonomy" id="1639"/>
    <lineage>
        <taxon>Bacteria</taxon>
        <taxon>Bacillati</taxon>
        <taxon>Bacillota</taxon>
        <taxon>Bacilli</taxon>
        <taxon>Bacillales</taxon>
        <taxon>Listeriaceae</taxon>
        <taxon>Listeria</taxon>
    </lineage>
</organism>
<comment type="caution">
    <text evidence="1">The sequence shown here is derived from an EMBL/GenBank/DDBJ whole genome shotgun (WGS) entry which is preliminary data.</text>
</comment>
<reference evidence="1" key="1">
    <citation type="journal article" date="2018" name="Genome Biol.">
        <title>SKESA: strategic k-mer extension for scrupulous assemblies.</title>
        <authorList>
            <person name="Souvorov A."/>
            <person name="Agarwala R."/>
            <person name="Lipman D.J."/>
        </authorList>
    </citation>
    <scope>NUCLEOTIDE SEQUENCE [LARGE SCALE GENOMIC DNA]</scope>
    <source>
        <strain evidence="1">HPB3501</strain>
    </source>
</reference>
<evidence type="ECO:0000313" key="1">
    <source>
        <dbReference type="EMBL" id="HAA9722471.1"/>
    </source>
</evidence>
<dbReference type="Proteomes" id="UP000844471">
    <property type="component" value="Unassembled WGS sequence"/>
</dbReference>
<sequence length="68" mass="8347">MKNKRGLMMLQELENKINDVVRLIKYEENRIERDKYSKNSYGSKELLYSYYKELDGLREKRNNLLKDQ</sequence>
<protein>
    <submittedName>
        <fullName evidence="1">Uncharacterized protein</fullName>
    </submittedName>
</protein>
<proteinExistence type="predicted"/>
<name>A0A6Z2T591_LISMN</name>
<gene>
    <name evidence="1" type="ORF">GIH49_10015</name>
</gene>
<dbReference type="AlphaFoldDB" id="A0A6Z2T591"/>